<reference evidence="1" key="1">
    <citation type="submission" date="2023-07" db="EMBL/GenBank/DDBJ databases">
        <title>Chromosome-level Genome Assembly of Striped Snakehead (Channa striata).</title>
        <authorList>
            <person name="Liu H."/>
        </authorList>
    </citation>
    <scope>NUCLEOTIDE SEQUENCE</scope>
    <source>
        <strain evidence="1">Gz</strain>
        <tissue evidence="1">Muscle</tissue>
    </source>
</reference>
<dbReference type="Proteomes" id="UP001187415">
    <property type="component" value="Unassembled WGS sequence"/>
</dbReference>
<accession>A0AA88M0T0</accession>
<evidence type="ECO:0000313" key="1">
    <source>
        <dbReference type="EMBL" id="KAK2828255.1"/>
    </source>
</evidence>
<name>A0AA88M0T0_CHASR</name>
<sequence length="135" mass="14563">MLDFGLSLGTVDIYPLPLACVDSILSSLAQKLRSRSHHVILPGQPPSSLSPVPFVLSSYHFFLSLAPPINNVSSAVVVEETCCVGPLPAAVTHLAAWTSVKSTLRIRRKVETKCRGYSCALEWANPADVEVTPLH</sequence>
<protein>
    <submittedName>
        <fullName evidence="1">Uncharacterized protein</fullName>
    </submittedName>
</protein>
<organism evidence="1 2">
    <name type="scientific">Channa striata</name>
    <name type="common">Snakehead murrel</name>
    <name type="synonym">Ophicephalus striatus</name>
    <dbReference type="NCBI Taxonomy" id="64152"/>
    <lineage>
        <taxon>Eukaryota</taxon>
        <taxon>Metazoa</taxon>
        <taxon>Chordata</taxon>
        <taxon>Craniata</taxon>
        <taxon>Vertebrata</taxon>
        <taxon>Euteleostomi</taxon>
        <taxon>Actinopterygii</taxon>
        <taxon>Neopterygii</taxon>
        <taxon>Teleostei</taxon>
        <taxon>Neoteleostei</taxon>
        <taxon>Acanthomorphata</taxon>
        <taxon>Anabantaria</taxon>
        <taxon>Anabantiformes</taxon>
        <taxon>Channoidei</taxon>
        <taxon>Channidae</taxon>
        <taxon>Channa</taxon>
    </lineage>
</organism>
<gene>
    <name evidence="1" type="ORF">Q5P01_019289</name>
</gene>
<dbReference type="AlphaFoldDB" id="A0AA88M0T0"/>
<keyword evidence="2" id="KW-1185">Reference proteome</keyword>
<comment type="caution">
    <text evidence="1">The sequence shown here is derived from an EMBL/GenBank/DDBJ whole genome shotgun (WGS) entry which is preliminary data.</text>
</comment>
<proteinExistence type="predicted"/>
<dbReference type="EMBL" id="JAUPFM010000015">
    <property type="protein sequence ID" value="KAK2828255.1"/>
    <property type="molecule type" value="Genomic_DNA"/>
</dbReference>
<evidence type="ECO:0000313" key="2">
    <source>
        <dbReference type="Proteomes" id="UP001187415"/>
    </source>
</evidence>